<dbReference type="RefSeq" id="WP_002213362.1">
    <property type="nucleotide sequence ID" value="NZ_GL397187.1"/>
</dbReference>
<dbReference type="GO" id="GO:0008521">
    <property type="term" value="F:acetyl-CoA transmembrane transporter activity"/>
    <property type="evidence" value="ECO:0007669"/>
    <property type="project" value="InterPro"/>
</dbReference>
<evidence type="ECO:0000256" key="2">
    <source>
        <dbReference type="ARBA" id="ARBA00022448"/>
    </source>
</evidence>
<name>E0N8J6_NEIM3</name>
<protein>
    <submittedName>
        <fullName evidence="7">Uncharacterized protein</fullName>
    </submittedName>
</protein>
<dbReference type="GO" id="GO:0016020">
    <property type="term" value="C:membrane"/>
    <property type="evidence" value="ECO:0007669"/>
    <property type="project" value="UniProtKB-SubCell"/>
</dbReference>
<evidence type="ECO:0000313" key="7">
    <source>
        <dbReference type="EMBL" id="EFM04612.1"/>
    </source>
</evidence>
<keyword evidence="2" id="KW-0813">Transport</keyword>
<dbReference type="Pfam" id="PF13000">
    <property type="entry name" value="Acatn"/>
    <property type="match status" value="1"/>
</dbReference>
<evidence type="ECO:0000313" key="8">
    <source>
        <dbReference type="Proteomes" id="UP000005526"/>
    </source>
</evidence>
<evidence type="ECO:0000256" key="4">
    <source>
        <dbReference type="ARBA" id="ARBA00022989"/>
    </source>
</evidence>
<accession>E0N8J6</accession>
<dbReference type="Gene3D" id="1.20.1250.20">
    <property type="entry name" value="MFS general substrate transporter like domains"/>
    <property type="match status" value="1"/>
</dbReference>
<evidence type="ECO:0000256" key="1">
    <source>
        <dbReference type="ARBA" id="ARBA00004141"/>
    </source>
</evidence>
<evidence type="ECO:0000256" key="6">
    <source>
        <dbReference type="SAM" id="Phobius"/>
    </source>
</evidence>
<feature type="transmembrane region" description="Helical" evidence="6">
    <location>
        <begin position="42"/>
        <end position="59"/>
    </location>
</feature>
<proteinExistence type="predicted"/>
<feature type="transmembrane region" description="Helical" evidence="6">
    <location>
        <begin position="12"/>
        <end position="36"/>
    </location>
</feature>
<dbReference type="SUPFAM" id="SSF103473">
    <property type="entry name" value="MFS general substrate transporter"/>
    <property type="match status" value="1"/>
</dbReference>
<dbReference type="PANTHER" id="PTHR12778">
    <property type="entry name" value="SOLUTE CARRIER FAMILY 33 ACETYL-COA TRANSPORTER -RELATED"/>
    <property type="match status" value="1"/>
</dbReference>
<dbReference type="Proteomes" id="UP000005526">
    <property type="component" value="Unassembled WGS sequence"/>
</dbReference>
<dbReference type="HOGENOM" id="CLU_1904495_0_0_4"/>
<evidence type="ECO:0000256" key="5">
    <source>
        <dbReference type="ARBA" id="ARBA00023136"/>
    </source>
</evidence>
<dbReference type="GO" id="GO:0035348">
    <property type="term" value="P:acetyl-CoA transmembrane transport"/>
    <property type="evidence" value="ECO:0007669"/>
    <property type="project" value="InterPro"/>
</dbReference>
<dbReference type="AlphaFoldDB" id="E0N8J6"/>
<dbReference type="EMBL" id="AEEF01000048">
    <property type="protein sequence ID" value="EFM04612.1"/>
    <property type="molecule type" value="Genomic_DNA"/>
</dbReference>
<dbReference type="InterPro" id="IPR036259">
    <property type="entry name" value="MFS_trans_sf"/>
</dbReference>
<gene>
    <name evidence="7" type="ORF">HMPREF0602_0826</name>
</gene>
<feature type="transmembrane region" description="Helical" evidence="6">
    <location>
        <begin position="80"/>
        <end position="100"/>
    </location>
</feature>
<comment type="caution">
    <text evidence="7">The sequence shown here is derived from an EMBL/GenBank/DDBJ whole genome shotgun (WGS) entry which is preliminary data.</text>
</comment>
<comment type="subcellular location">
    <subcellularLocation>
        <location evidence="1">Membrane</location>
        <topology evidence="1">Multi-pass membrane protein</topology>
    </subcellularLocation>
</comment>
<sequence length="133" mass="15156">MIISQQKNRHLLTMVALLYVAHALPLYFFNVALPAILRHQGVDIRVIGMLSLLYLPWAFKFLWASYVDNYYCAKIGKRKTWLFFTQIIVVVGLFGLGFLQFSESEIVLFLSISFLVSLASATQDIAIDGYTVE</sequence>
<organism evidence="7 8">
    <name type="scientific">Neisseria meningitidis serogroup B (strain ATCC 13091 / M2091)</name>
    <dbReference type="NCBI Taxonomy" id="862513"/>
    <lineage>
        <taxon>Bacteria</taxon>
        <taxon>Pseudomonadati</taxon>
        <taxon>Pseudomonadota</taxon>
        <taxon>Betaproteobacteria</taxon>
        <taxon>Neisseriales</taxon>
        <taxon>Neisseriaceae</taxon>
        <taxon>Neisseria</taxon>
    </lineage>
</organism>
<keyword evidence="5 6" id="KW-0472">Membrane</keyword>
<evidence type="ECO:0000256" key="3">
    <source>
        <dbReference type="ARBA" id="ARBA00022692"/>
    </source>
</evidence>
<reference evidence="7 8" key="1">
    <citation type="submission" date="2010-07" db="EMBL/GenBank/DDBJ databases">
        <authorList>
            <person name="Muzny D."/>
            <person name="Qin X."/>
            <person name="Deng J."/>
            <person name="Jiang H."/>
            <person name="Liu Y."/>
            <person name="Qu J."/>
            <person name="Song X.-Z."/>
            <person name="Zhang L."/>
            <person name="Thornton R."/>
            <person name="Coyle M."/>
            <person name="Francisco L."/>
            <person name="Jackson L."/>
            <person name="Javaid M."/>
            <person name="Korchina V."/>
            <person name="Kovar C."/>
            <person name="Mata R."/>
            <person name="Mathew T."/>
            <person name="Ngo R."/>
            <person name="Nguyen L."/>
            <person name="Nguyen N."/>
            <person name="Okwuonu G."/>
            <person name="Ongeri F."/>
            <person name="Pham C."/>
            <person name="Simmons D."/>
            <person name="Wilczek-Boney K."/>
            <person name="Hale W."/>
            <person name="Jakkamsetti A."/>
            <person name="Pham P."/>
            <person name="Ruth R."/>
            <person name="San Lucas F."/>
            <person name="Warren J."/>
            <person name="Zhang J."/>
            <person name="Zhao Z."/>
            <person name="Zhou C."/>
            <person name="Zhu D."/>
            <person name="Lee S."/>
            <person name="Bess C."/>
            <person name="Blankenburg K."/>
            <person name="Forbes L."/>
            <person name="Fu Q."/>
            <person name="Gubbala S."/>
            <person name="Hirani K."/>
            <person name="Jayaseelan J.C."/>
            <person name="Lara F."/>
            <person name="Munidasa M."/>
            <person name="Palculict T."/>
            <person name="Patil S."/>
            <person name="Pu L.-L."/>
            <person name="Saada N."/>
            <person name="Tang L."/>
            <person name="Weissenberger G."/>
            <person name="Zhu Y."/>
            <person name="Hemphill L."/>
            <person name="Shang Y."/>
            <person name="Youmans B."/>
            <person name="Ayvaz T."/>
            <person name="Ross M."/>
            <person name="Santibanez J."/>
            <person name="Aqrawi P."/>
            <person name="Gross S."/>
            <person name="Joshi V."/>
            <person name="Fowler G."/>
            <person name="Nazareth L."/>
            <person name="Reid J."/>
            <person name="Worley K."/>
            <person name="Petrosino J."/>
            <person name="Highlander S."/>
            <person name="Gibbs R."/>
        </authorList>
    </citation>
    <scope>NUCLEOTIDE SEQUENCE [LARGE SCALE GENOMIC DNA]</scope>
    <source>
        <strain evidence="7 8">ATCC 13091</strain>
    </source>
</reference>
<dbReference type="PANTHER" id="PTHR12778:SF10">
    <property type="entry name" value="MAJOR FACILITATOR SUPERFAMILY DOMAIN-CONTAINING PROTEIN 3"/>
    <property type="match status" value="1"/>
</dbReference>
<dbReference type="InterPro" id="IPR004752">
    <property type="entry name" value="AmpG_permease/AT-1"/>
</dbReference>
<dbReference type="InterPro" id="IPR024371">
    <property type="entry name" value="AcetylCoA_trans_1-like"/>
</dbReference>
<feature type="transmembrane region" description="Helical" evidence="6">
    <location>
        <begin position="106"/>
        <end position="127"/>
    </location>
</feature>
<keyword evidence="4 6" id="KW-1133">Transmembrane helix</keyword>
<keyword evidence="3 6" id="KW-0812">Transmembrane</keyword>